<dbReference type="EMBL" id="DQWS01000065">
    <property type="protein sequence ID" value="HDD52768.1"/>
    <property type="molecule type" value="Genomic_DNA"/>
</dbReference>
<dbReference type="GO" id="GO:0032790">
    <property type="term" value="P:ribosome disassembly"/>
    <property type="evidence" value="ECO:0007669"/>
    <property type="project" value="TreeGrafter"/>
</dbReference>
<accession>A0A7C0U5Q3</accession>
<keyword evidence="4 10" id="KW-0251">Elongation factor</keyword>
<dbReference type="SUPFAM" id="SSF54211">
    <property type="entry name" value="Ribosomal protein S5 domain 2-like"/>
    <property type="match status" value="1"/>
</dbReference>
<dbReference type="AlphaFoldDB" id="A0A7C0U5Q3"/>
<dbReference type="Pfam" id="PF00009">
    <property type="entry name" value="GTP_EFTU"/>
    <property type="match status" value="1"/>
</dbReference>
<keyword evidence="3" id="KW-0547">Nucleotide-binding</keyword>
<evidence type="ECO:0000256" key="8">
    <source>
        <dbReference type="NCBIfam" id="TIGR00484"/>
    </source>
</evidence>
<dbReference type="Gene3D" id="3.30.70.240">
    <property type="match status" value="1"/>
</dbReference>
<dbReference type="InterPro" id="IPR005517">
    <property type="entry name" value="Transl_elong_EFG/EF2_IV"/>
</dbReference>
<evidence type="ECO:0000256" key="6">
    <source>
        <dbReference type="ARBA" id="ARBA00023134"/>
    </source>
</evidence>
<dbReference type="SUPFAM" id="SSF52540">
    <property type="entry name" value="P-loop containing nucleoside triphosphate hydrolases"/>
    <property type="match status" value="1"/>
</dbReference>
<dbReference type="InterPro" id="IPR009022">
    <property type="entry name" value="EFG_III"/>
</dbReference>
<dbReference type="InterPro" id="IPR004540">
    <property type="entry name" value="Transl_elong_EFG/EF2"/>
</dbReference>
<dbReference type="InterPro" id="IPR000795">
    <property type="entry name" value="T_Tr_GTP-bd_dom"/>
</dbReference>
<gene>
    <name evidence="10" type="primary">fusA</name>
    <name evidence="10" type="ORF">ENF32_01700</name>
</gene>
<dbReference type="NCBIfam" id="TIGR00231">
    <property type="entry name" value="small_GTP"/>
    <property type="match status" value="1"/>
</dbReference>
<dbReference type="InterPro" id="IPR027417">
    <property type="entry name" value="P-loop_NTPase"/>
</dbReference>
<evidence type="ECO:0000256" key="2">
    <source>
        <dbReference type="ARBA" id="ARBA00017872"/>
    </source>
</evidence>
<dbReference type="FunFam" id="3.30.70.870:FF:000016">
    <property type="entry name" value="Translation elongation factor G"/>
    <property type="match status" value="1"/>
</dbReference>
<dbReference type="InterPro" id="IPR053905">
    <property type="entry name" value="EF-G-like_DII"/>
</dbReference>
<evidence type="ECO:0000256" key="7">
    <source>
        <dbReference type="ARBA" id="ARBA00024731"/>
    </source>
</evidence>
<protein>
    <recommendedName>
        <fullName evidence="2 8">Elongation factor G</fullName>
    </recommendedName>
</protein>
<dbReference type="NCBIfam" id="NF009891">
    <property type="entry name" value="PRK13351.1-1"/>
    <property type="match status" value="1"/>
</dbReference>
<dbReference type="PRINTS" id="PR00315">
    <property type="entry name" value="ELONGATNFCT"/>
</dbReference>
<dbReference type="Pfam" id="PF22042">
    <property type="entry name" value="EF-G_D2"/>
    <property type="match status" value="1"/>
</dbReference>
<dbReference type="InterPro" id="IPR047872">
    <property type="entry name" value="EFG_IV"/>
</dbReference>
<dbReference type="NCBIfam" id="NF009381">
    <property type="entry name" value="PRK12740.1-5"/>
    <property type="match status" value="1"/>
</dbReference>
<dbReference type="InterPro" id="IPR020568">
    <property type="entry name" value="Ribosomal_Su5_D2-typ_SF"/>
</dbReference>
<dbReference type="InterPro" id="IPR014721">
    <property type="entry name" value="Ribsml_uS5_D2-typ_fold_subgr"/>
</dbReference>
<evidence type="ECO:0000259" key="9">
    <source>
        <dbReference type="PROSITE" id="PS51722"/>
    </source>
</evidence>
<dbReference type="Gene3D" id="3.30.230.10">
    <property type="match status" value="1"/>
</dbReference>
<dbReference type="CDD" id="cd01434">
    <property type="entry name" value="EFG_mtEFG1_IV"/>
    <property type="match status" value="1"/>
</dbReference>
<dbReference type="CDD" id="cd04170">
    <property type="entry name" value="EF-G_bact"/>
    <property type="match status" value="1"/>
</dbReference>
<reference evidence="10" key="1">
    <citation type="journal article" date="2020" name="mSystems">
        <title>Genome- and Community-Level Interaction Insights into Carbon Utilization and Element Cycling Functions of Hydrothermarchaeota in Hydrothermal Sediment.</title>
        <authorList>
            <person name="Zhou Z."/>
            <person name="Liu Y."/>
            <person name="Xu W."/>
            <person name="Pan J."/>
            <person name="Luo Z.H."/>
            <person name="Li M."/>
        </authorList>
    </citation>
    <scope>NUCLEOTIDE SEQUENCE [LARGE SCALE GENOMIC DNA]</scope>
    <source>
        <strain evidence="10">HyVt-115</strain>
    </source>
</reference>
<dbReference type="SMART" id="SM00889">
    <property type="entry name" value="EFG_IV"/>
    <property type="match status" value="1"/>
</dbReference>
<dbReference type="Gene3D" id="2.40.30.10">
    <property type="entry name" value="Translation factors"/>
    <property type="match status" value="1"/>
</dbReference>
<dbReference type="CDD" id="cd03713">
    <property type="entry name" value="EFG_mtEFG_C"/>
    <property type="match status" value="1"/>
</dbReference>
<dbReference type="PANTHER" id="PTHR43261">
    <property type="entry name" value="TRANSLATION ELONGATION FACTOR G-RELATED"/>
    <property type="match status" value="1"/>
</dbReference>
<dbReference type="FunFam" id="3.30.230.10:FF:000003">
    <property type="entry name" value="Elongation factor G"/>
    <property type="match status" value="1"/>
</dbReference>
<evidence type="ECO:0000256" key="3">
    <source>
        <dbReference type="ARBA" id="ARBA00022741"/>
    </source>
</evidence>
<dbReference type="InterPro" id="IPR035647">
    <property type="entry name" value="EFG_III/V"/>
</dbReference>
<comment type="function">
    <text evidence="7">Catalyzes the GTP-dependent ribosomal translocation step during translation elongation. During this step, the ribosome changes from the pre-translocational (PRE) to the post-translocational (POST) state as the newly formed A-site-bound peptidyl-tRNA and P-site-bound deacylated tRNA move to the P and E sites, respectively. Catalyzes the coordinated movement of the two tRNA molecules, the mRNA and conformational changes in the ribosome.</text>
</comment>
<dbReference type="SUPFAM" id="SSF54980">
    <property type="entry name" value="EF-G C-terminal domain-like"/>
    <property type="match status" value="2"/>
</dbReference>
<keyword evidence="6" id="KW-0342">GTP-binding</keyword>
<dbReference type="CDD" id="cd04088">
    <property type="entry name" value="EFG_mtEFG_II"/>
    <property type="match status" value="1"/>
</dbReference>
<keyword evidence="5" id="KW-0648">Protein biosynthesis</keyword>
<evidence type="ECO:0000313" key="10">
    <source>
        <dbReference type="EMBL" id="HDD52768.1"/>
    </source>
</evidence>
<evidence type="ECO:0000256" key="4">
    <source>
        <dbReference type="ARBA" id="ARBA00022768"/>
    </source>
</evidence>
<dbReference type="SUPFAM" id="SSF50447">
    <property type="entry name" value="Translation proteins"/>
    <property type="match status" value="1"/>
</dbReference>
<dbReference type="NCBIfam" id="TIGR00484">
    <property type="entry name" value="EF-G"/>
    <property type="match status" value="1"/>
</dbReference>
<dbReference type="PROSITE" id="PS51722">
    <property type="entry name" value="G_TR_2"/>
    <property type="match status" value="1"/>
</dbReference>
<organism evidence="10">
    <name type="scientific">Thermosulfidibacter takaii</name>
    <dbReference type="NCBI Taxonomy" id="412593"/>
    <lineage>
        <taxon>Bacteria</taxon>
        <taxon>Pseudomonadati</taxon>
        <taxon>Thermosulfidibacterota</taxon>
        <taxon>Thermosulfidibacteria</taxon>
        <taxon>Thermosulfidibacterales</taxon>
        <taxon>Thermosulfidibacteraceae</taxon>
    </lineage>
</organism>
<dbReference type="Gene3D" id="3.40.50.300">
    <property type="entry name" value="P-loop containing nucleotide triphosphate hydrolases"/>
    <property type="match status" value="1"/>
</dbReference>
<dbReference type="InterPro" id="IPR009000">
    <property type="entry name" value="Transl_B-barrel_sf"/>
</dbReference>
<dbReference type="Gene3D" id="3.30.70.870">
    <property type="entry name" value="Elongation Factor G (Translational Gtpase), domain 3"/>
    <property type="match status" value="1"/>
</dbReference>
<dbReference type="InterPro" id="IPR000640">
    <property type="entry name" value="EFG_V-like"/>
</dbReference>
<dbReference type="GO" id="GO:0005525">
    <property type="term" value="F:GTP binding"/>
    <property type="evidence" value="ECO:0007669"/>
    <property type="project" value="UniProtKB-UniRule"/>
</dbReference>
<dbReference type="Pfam" id="PF03764">
    <property type="entry name" value="EFG_IV"/>
    <property type="match status" value="1"/>
</dbReference>
<evidence type="ECO:0000256" key="1">
    <source>
        <dbReference type="ARBA" id="ARBA00005870"/>
    </source>
</evidence>
<dbReference type="GO" id="GO:0003746">
    <property type="term" value="F:translation elongation factor activity"/>
    <property type="evidence" value="ECO:0007669"/>
    <property type="project" value="UniProtKB-UniRule"/>
</dbReference>
<dbReference type="NCBIfam" id="NF009379">
    <property type="entry name" value="PRK12740.1-3"/>
    <property type="match status" value="1"/>
</dbReference>
<dbReference type="Proteomes" id="UP000885690">
    <property type="component" value="Unassembled WGS sequence"/>
</dbReference>
<comment type="similarity">
    <text evidence="1">Belongs to the TRAFAC class translation factor GTPase superfamily. Classic translation factor GTPase family. EF-G/EF-2 subfamily.</text>
</comment>
<dbReference type="InterPro" id="IPR035649">
    <property type="entry name" value="EFG_V"/>
</dbReference>
<dbReference type="InterPro" id="IPR041095">
    <property type="entry name" value="EFG_II"/>
</dbReference>
<feature type="domain" description="Tr-type G" evidence="9">
    <location>
        <begin position="7"/>
        <end position="280"/>
    </location>
</feature>
<dbReference type="CDD" id="cd16262">
    <property type="entry name" value="EFG_III"/>
    <property type="match status" value="1"/>
</dbReference>
<sequence>MKEYGIHQIRNIGLLSDGGAGKTTLAEAILFNAGVTNRLGKVADGNTVMDYDPDEHRRGCSINAAVATFFYKNKKVNLIDTPGYANFITDTIGCLRVIDGAIFLVSAVDGLKVQTEKLWNSAKELGIPRIFFINEMDRSQAELEKVLEEIKDELGAKPVLLTYPLGRGDDFRGVVELLTKKALIYEGEEGKFTEGEVPAEFKDAVEEAHNTLIEDIAETNDELMEKYLEGEELSEEELLEALAQGVKEEKIFPALVGSAILNMGVHPLMEVIVEILPSPQERPPVKGIDPNTGEETERKCSTDEPMAALVFKTISDPYAGKITLFKVFSGVLEGDSTVYNTAKETKERVGKPFFMVGKEQKPTDKVIAGDIGAVAKLKETSTGDALCAPDAPFLFPPIPFPEPILSFAIQAKSRSDEEKISSALQRLMEEDPGLKVKRDEQTKELIISGLGQLHLETIVERLKRKYGVEVELQTPKVPYKETIKKKVKMQGRYKKQTGGRGQYGDVWIEVEPLPRGTGFEFEDRIVGGAIPRQYIPSVEKGIRGAMQEGVLAGYPVVDVKVVLYDGSFHPVDSSDLAFQIAGSIAFKKAAAQANPVLLEPIMTLEVIAPDDCVGDVIGDLNAKRGKILGVEAKGKNQIIRAQVPLAEILRYAPELRSITGGRGTYSMEFSHYEEVPPHLAQKIIEESKGEEGEN</sequence>
<dbReference type="FunFam" id="3.30.70.240:FF:000001">
    <property type="entry name" value="Elongation factor G"/>
    <property type="match status" value="1"/>
</dbReference>
<dbReference type="PANTHER" id="PTHR43261:SF1">
    <property type="entry name" value="RIBOSOME-RELEASING FACTOR 2, MITOCHONDRIAL"/>
    <property type="match status" value="1"/>
</dbReference>
<name>A0A7C0U5Q3_9BACT</name>
<dbReference type="SMART" id="SM00838">
    <property type="entry name" value="EFG_C"/>
    <property type="match status" value="1"/>
</dbReference>
<dbReference type="GO" id="GO:0003924">
    <property type="term" value="F:GTPase activity"/>
    <property type="evidence" value="ECO:0007669"/>
    <property type="project" value="InterPro"/>
</dbReference>
<proteinExistence type="inferred from homology"/>
<dbReference type="InterPro" id="IPR005225">
    <property type="entry name" value="Small_GTP-bd"/>
</dbReference>
<evidence type="ECO:0000256" key="5">
    <source>
        <dbReference type="ARBA" id="ARBA00022917"/>
    </source>
</evidence>
<dbReference type="Pfam" id="PF00679">
    <property type="entry name" value="EFG_C"/>
    <property type="match status" value="1"/>
</dbReference>
<comment type="caution">
    <text evidence="10">The sequence shown here is derived from an EMBL/GenBank/DDBJ whole genome shotgun (WGS) entry which is preliminary data.</text>
</comment>
<dbReference type="Pfam" id="PF14492">
    <property type="entry name" value="EFG_III"/>
    <property type="match status" value="1"/>
</dbReference>